<name>A0AAE1XQ86_9LAMI</name>
<feature type="region of interest" description="Disordered" evidence="1">
    <location>
        <begin position="1"/>
        <end position="26"/>
    </location>
</feature>
<accession>A0AAE1XQ86</accession>
<evidence type="ECO:0000256" key="1">
    <source>
        <dbReference type="SAM" id="MobiDB-lite"/>
    </source>
</evidence>
<comment type="caution">
    <text evidence="2">The sequence shown here is derived from an EMBL/GenBank/DDBJ whole genome shotgun (WGS) entry which is preliminary data.</text>
</comment>
<feature type="compositionally biased region" description="Polar residues" evidence="1">
    <location>
        <begin position="1"/>
        <end position="18"/>
    </location>
</feature>
<dbReference type="AlphaFoldDB" id="A0AAE1XQ86"/>
<protein>
    <submittedName>
        <fullName evidence="2">Uncharacterized protein</fullName>
    </submittedName>
</protein>
<reference evidence="2" key="1">
    <citation type="submission" date="2020-06" db="EMBL/GenBank/DDBJ databases">
        <authorList>
            <person name="Li T."/>
            <person name="Hu X."/>
            <person name="Zhang T."/>
            <person name="Song X."/>
            <person name="Zhang H."/>
            <person name="Dai N."/>
            <person name="Sheng W."/>
            <person name="Hou X."/>
            <person name="Wei L."/>
        </authorList>
    </citation>
    <scope>NUCLEOTIDE SEQUENCE</scope>
    <source>
        <strain evidence="2">3651</strain>
        <tissue evidence="2">Leaf</tissue>
    </source>
</reference>
<gene>
    <name evidence="2" type="ORF">Salat_2659000</name>
</gene>
<dbReference type="EMBL" id="JACGWO010000011">
    <property type="protein sequence ID" value="KAK4415516.1"/>
    <property type="molecule type" value="Genomic_DNA"/>
</dbReference>
<evidence type="ECO:0000313" key="3">
    <source>
        <dbReference type="Proteomes" id="UP001293254"/>
    </source>
</evidence>
<proteinExistence type="predicted"/>
<reference evidence="2" key="2">
    <citation type="journal article" date="2024" name="Plant">
        <title>Genomic evolution and insights into agronomic trait innovations of Sesamum species.</title>
        <authorList>
            <person name="Miao H."/>
            <person name="Wang L."/>
            <person name="Qu L."/>
            <person name="Liu H."/>
            <person name="Sun Y."/>
            <person name="Le M."/>
            <person name="Wang Q."/>
            <person name="Wei S."/>
            <person name="Zheng Y."/>
            <person name="Lin W."/>
            <person name="Duan Y."/>
            <person name="Cao H."/>
            <person name="Xiong S."/>
            <person name="Wang X."/>
            <person name="Wei L."/>
            <person name="Li C."/>
            <person name="Ma Q."/>
            <person name="Ju M."/>
            <person name="Zhao R."/>
            <person name="Li G."/>
            <person name="Mu C."/>
            <person name="Tian Q."/>
            <person name="Mei H."/>
            <person name="Zhang T."/>
            <person name="Gao T."/>
            <person name="Zhang H."/>
        </authorList>
    </citation>
    <scope>NUCLEOTIDE SEQUENCE</scope>
    <source>
        <strain evidence="2">3651</strain>
    </source>
</reference>
<keyword evidence="3" id="KW-1185">Reference proteome</keyword>
<dbReference type="Proteomes" id="UP001293254">
    <property type="component" value="Unassembled WGS sequence"/>
</dbReference>
<evidence type="ECO:0000313" key="2">
    <source>
        <dbReference type="EMBL" id="KAK4415516.1"/>
    </source>
</evidence>
<organism evidence="2 3">
    <name type="scientific">Sesamum alatum</name>
    <dbReference type="NCBI Taxonomy" id="300844"/>
    <lineage>
        <taxon>Eukaryota</taxon>
        <taxon>Viridiplantae</taxon>
        <taxon>Streptophyta</taxon>
        <taxon>Embryophyta</taxon>
        <taxon>Tracheophyta</taxon>
        <taxon>Spermatophyta</taxon>
        <taxon>Magnoliopsida</taxon>
        <taxon>eudicotyledons</taxon>
        <taxon>Gunneridae</taxon>
        <taxon>Pentapetalae</taxon>
        <taxon>asterids</taxon>
        <taxon>lamiids</taxon>
        <taxon>Lamiales</taxon>
        <taxon>Pedaliaceae</taxon>
        <taxon>Sesamum</taxon>
    </lineage>
</organism>
<sequence>MAAFSLSSSVAGNPNGSATAEGADEDTDIRSKFNYSKFSSLADRVLGEGDGEALRMLERFKARWTEKYGLRSNGTSSASVGAIIEATTYPICTEGCGVVASTSRVVNPSVLPRVSDLMQDAQDPAPVVQQQPMGLSTHRQEIFFGTGVTLFGRIGNGSQIVRLALAGN</sequence>